<name>A0A699HB40_TANCI</name>
<proteinExistence type="predicted"/>
<organism evidence="2">
    <name type="scientific">Tanacetum cinerariifolium</name>
    <name type="common">Dalmatian daisy</name>
    <name type="synonym">Chrysanthemum cinerariifolium</name>
    <dbReference type="NCBI Taxonomy" id="118510"/>
    <lineage>
        <taxon>Eukaryota</taxon>
        <taxon>Viridiplantae</taxon>
        <taxon>Streptophyta</taxon>
        <taxon>Embryophyta</taxon>
        <taxon>Tracheophyta</taxon>
        <taxon>Spermatophyta</taxon>
        <taxon>Magnoliopsida</taxon>
        <taxon>eudicotyledons</taxon>
        <taxon>Gunneridae</taxon>
        <taxon>Pentapetalae</taxon>
        <taxon>asterids</taxon>
        <taxon>campanulids</taxon>
        <taxon>Asterales</taxon>
        <taxon>Asteraceae</taxon>
        <taxon>Asteroideae</taxon>
        <taxon>Anthemideae</taxon>
        <taxon>Anthemidinae</taxon>
        <taxon>Tanacetum</taxon>
    </lineage>
</organism>
<gene>
    <name evidence="2" type="ORF">Tci_351176</name>
</gene>
<protein>
    <submittedName>
        <fullName evidence="2">Uncharacterized protein</fullName>
    </submittedName>
</protein>
<comment type="caution">
    <text evidence="2">The sequence shown here is derived from an EMBL/GenBank/DDBJ whole genome shotgun (WGS) entry which is preliminary data.</text>
</comment>
<evidence type="ECO:0000256" key="1">
    <source>
        <dbReference type="SAM" id="Coils"/>
    </source>
</evidence>
<sequence>MSLMRELTFFLGLQVKQKPDGIFISKDKYVAEILRKFSLTDGKSASTLIDTEKPLLKDPDGQTTTGKEISNPFMSGSLPKTMLLTFIHTINDITRLQALVDKKKVVVTEDTIRDALRLADAEGIECLPNEEIFTELARMGYEKPSTKLTFYKAFFSPQWEFLIHTILQCMSAKRTSWNEFSSSMASAVICLSTDRKFNFFKAQVGDLSSHSTKYTSSALIQKVFANMRRVGKGFFEVDTTFFEGMLVAKEVGESADEVHVEVVPTDDVAAEGGKIANIDADEDVVLEDANDVVVEKSVDDEESKPAELQEVVNVVTTTKIMIEVVTVVNTTITAADASIPTATITVAPSKLTTAPSAARRRKEVVIRDPEETATPSIIIHFEAKTKDKRKGILVEEPKPLKKQAQIEQDEAYARELEAELNKNIDWDEVIDHVHKKAKEVMMKTKQQKGRSWIKKVKELRRHLQIVPNDEDDVYTEATPLALKVPVVDYEIYNEHNKPYYKIKRANDSHQLYLSFLSMLRNFDREDLEALWRLVKERFATTKPKNFSDDFLLTTLGAMFKKPDIITFTTTQLILLVERKYLLTRSQRTHSGFILKMPKLKSFITLEGTLSQEELNNQIKELKRISNMKAQKDKSEQELRKMFNQATLKAQAKKWTKHEAKKAKIDDNPLNLIIHPNFRLKSLGFSEWLEEKKRKRIQFLKEAFITEDIRVDGMNKNMIPSPEVVPIKGLIIKEPESRIFYMNMNTDIVFQRESEFHLTPTVQLIRIQNQIKVFLEIADEIFKKMIYVIKARSDCIKARETVEKNLDNLG</sequence>
<reference evidence="2" key="1">
    <citation type="journal article" date="2019" name="Sci. Rep.">
        <title>Draft genome of Tanacetum cinerariifolium, the natural source of mosquito coil.</title>
        <authorList>
            <person name="Yamashiro T."/>
            <person name="Shiraishi A."/>
            <person name="Satake H."/>
            <person name="Nakayama K."/>
        </authorList>
    </citation>
    <scope>NUCLEOTIDE SEQUENCE</scope>
</reference>
<dbReference type="AlphaFoldDB" id="A0A699HB40"/>
<accession>A0A699HB40</accession>
<feature type="coiled-coil region" evidence="1">
    <location>
        <begin position="611"/>
        <end position="644"/>
    </location>
</feature>
<keyword evidence="1" id="KW-0175">Coiled coil</keyword>
<evidence type="ECO:0000313" key="2">
    <source>
        <dbReference type="EMBL" id="GEX79201.1"/>
    </source>
</evidence>
<dbReference type="EMBL" id="BKCJ010130365">
    <property type="protein sequence ID" value="GEX79201.1"/>
    <property type="molecule type" value="Genomic_DNA"/>
</dbReference>